<evidence type="ECO:0000256" key="1">
    <source>
        <dbReference type="SAM" id="SignalP"/>
    </source>
</evidence>
<gene>
    <name evidence="2" type="ORF">QK289_10005</name>
</gene>
<evidence type="ECO:0000313" key="2">
    <source>
        <dbReference type="EMBL" id="MDI3235341.1"/>
    </source>
</evidence>
<dbReference type="RefSeq" id="WP_282356510.1">
    <property type="nucleotide sequence ID" value="NZ_JASBQV010000014.1"/>
</dbReference>
<dbReference type="Proteomes" id="UP001243286">
    <property type="component" value="Unassembled WGS sequence"/>
</dbReference>
<name>A0ABT6R323_9BACL</name>
<accession>A0ABT6R323</accession>
<reference evidence="2 3" key="1">
    <citation type="submission" date="2023-04" db="EMBL/GenBank/DDBJ databases">
        <title>Antarctic isolates genomes.</title>
        <authorList>
            <person name="Dimov S.G."/>
        </authorList>
    </citation>
    <scope>NUCLEOTIDE SEQUENCE [LARGE SCALE GENOMIC DNA]</scope>
    <source>
        <strain evidence="2 3">AL19</strain>
    </source>
</reference>
<feature type="chain" id="PRO_5045133087" evidence="1">
    <location>
        <begin position="27"/>
        <end position="294"/>
    </location>
</feature>
<dbReference type="Pfam" id="PF06207">
    <property type="entry name" value="DUF1002"/>
    <property type="match status" value="1"/>
</dbReference>
<keyword evidence="3" id="KW-1185">Reference proteome</keyword>
<protein>
    <submittedName>
        <fullName evidence="2">DUF1002 domain-containing protein</fullName>
    </submittedName>
</protein>
<proteinExistence type="predicted"/>
<feature type="signal peptide" evidence="1">
    <location>
        <begin position="1"/>
        <end position="26"/>
    </location>
</feature>
<organism evidence="2 3">
    <name type="scientific">Exiguobacterium antarcticum</name>
    <dbReference type="NCBI Taxonomy" id="132920"/>
    <lineage>
        <taxon>Bacteria</taxon>
        <taxon>Bacillati</taxon>
        <taxon>Bacillota</taxon>
        <taxon>Bacilli</taxon>
        <taxon>Bacillales</taxon>
        <taxon>Bacillales Family XII. Incertae Sedis</taxon>
        <taxon>Exiguobacterium</taxon>
    </lineage>
</organism>
<comment type="caution">
    <text evidence="2">The sequence shown here is derived from an EMBL/GenBank/DDBJ whole genome shotgun (WGS) entry which is preliminary data.</text>
</comment>
<dbReference type="InterPro" id="IPR009343">
    <property type="entry name" value="DUF1002"/>
</dbReference>
<keyword evidence="1" id="KW-0732">Signal</keyword>
<sequence length="294" mass="31763">MMNKTMTWTASALLATTLLLPTAASAEQIVDKTIITLGESLGAKDKAWVLSRLNAPEGITPIIATSADEEKYLGKNIPQSQRGGGMYSSAKIELAEKGDGLSVATENITWVTKDMYLNALVTAGVTDADITITSPYKVTGTSALTGIMKAYDQTSAETGIKLTDERKDLAQQELSVTSDVGKTVGTDKVADLMNEIKAEIAKQKPETKVEIENVIVQVIQNNNINLSDAQMDRLTGLFNQMEQADLNWGQIESGLKDAGQDIQAFATSEETKGFFAKLFDTLSSFFNSIAGWFK</sequence>
<dbReference type="EMBL" id="JASBQV010000014">
    <property type="protein sequence ID" value="MDI3235341.1"/>
    <property type="molecule type" value="Genomic_DNA"/>
</dbReference>
<evidence type="ECO:0000313" key="3">
    <source>
        <dbReference type="Proteomes" id="UP001243286"/>
    </source>
</evidence>